<dbReference type="PROSITE" id="PS50830">
    <property type="entry name" value="TNASE_3"/>
    <property type="match status" value="1"/>
</dbReference>
<gene>
    <name evidence="6" type="ORF">QQF32_01960</name>
</gene>
<evidence type="ECO:0000313" key="7">
    <source>
        <dbReference type="Proteomes" id="UP001223214"/>
    </source>
</evidence>
<dbReference type="PANTHER" id="PTHR12302">
    <property type="entry name" value="EBNA2 BINDING PROTEIN P100"/>
    <property type="match status" value="1"/>
</dbReference>
<feature type="region of interest" description="Disordered" evidence="4">
    <location>
        <begin position="100"/>
        <end position="127"/>
    </location>
</feature>
<keyword evidence="1" id="KW-0540">Nuclease</keyword>
<dbReference type="InterPro" id="IPR035437">
    <property type="entry name" value="SNase_OB-fold_sf"/>
</dbReference>
<dbReference type="SMART" id="SM00318">
    <property type="entry name" value="SNc"/>
    <property type="match status" value="1"/>
</dbReference>
<dbReference type="Pfam" id="PF00565">
    <property type="entry name" value="SNase"/>
    <property type="match status" value="1"/>
</dbReference>
<dbReference type="SUPFAM" id="SSF50199">
    <property type="entry name" value="Staphylococcal nuclease"/>
    <property type="match status" value="1"/>
</dbReference>
<evidence type="ECO:0000256" key="3">
    <source>
        <dbReference type="ARBA" id="ARBA00022801"/>
    </source>
</evidence>
<keyword evidence="7" id="KW-1185">Reference proteome</keyword>
<protein>
    <submittedName>
        <fullName evidence="6">Thermonuclease family protein</fullName>
    </submittedName>
</protein>
<dbReference type="GO" id="GO:0016787">
    <property type="term" value="F:hydrolase activity"/>
    <property type="evidence" value="ECO:0007669"/>
    <property type="project" value="UniProtKB-KW"/>
</dbReference>
<name>A0AAP4FV60_9ENTR</name>
<keyword evidence="2" id="KW-0255">Endonuclease</keyword>
<keyword evidence="3" id="KW-0378">Hydrolase</keyword>
<dbReference type="InterPro" id="IPR016071">
    <property type="entry name" value="Staphylococal_nuclease_OB-fold"/>
</dbReference>
<evidence type="ECO:0000256" key="4">
    <source>
        <dbReference type="SAM" id="MobiDB-lite"/>
    </source>
</evidence>
<feature type="domain" description="TNase-like" evidence="5">
    <location>
        <begin position="1"/>
        <end position="99"/>
    </location>
</feature>
<evidence type="ECO:0000313" key="6">
    <source>
        <dbReference type="EMBL" id="MDK9361969.1"/>
    </source>
</evidence>
<dbReference type="AlphaFoldDB" id="A0AAP4FV60"/>
<evidence type="ECO:0000256" key="1">
    <source>
        <dbReference type="ARBA" id="ARBA00022722"/>
    </source>
</evidence>
<accession>A0AAP4FV60</accession>
<reference evidence="6 7" key="1">
    <citation type="submission" date="2023-06" db="EMBL/GenBank/DDBJ databases">
        <title>Identification and characterization of antibiotic-resistant Gram-negative bacteria.</title>
        <authorList>
            <person name="Cho G.-S."/>
            <person name="Lee J."/>
            <person name="Tai E."/>
            <person name="Jeong S."/>
            <person name="Kim I."/>
            <person name="Kim B.-E."/>
            <person name="Jeong M.-I."/>
            <person name="Oh K.-K."/>
            <person name="Franz C.M.A.P."/>
        </authorList>
    </citation>
    <scope>NUCLEOTIDE SEQUENCE [LARGE SCALE GENOMIC DNA]</scope>
    <source>
        <strain evidence="6 7">V106_12</strain>
    </source>
</reference>
<evidence type="ECO:0000256" key="2">
    <source>
        <dbReference type="ARBA" id="ARBA00022759"/>
    </source>
</evidence>
<organism evidence="6 7">
    <name type="scientific">Lelliottia wanjuensis</name>
    <dbReference type="NCBI Taxonomy" id="3050585"/>
    <lineage>
        <taxon>Bacteria</taxon>
        <taxon>Pseudomonadati</taxon>
        <taxon>Pseudomonadota</taxon>
        <taxon>Gammaproteobacteria</taxon>
        <taxon>Enterobacterales</taxon>
        <taxon>Enterobacteriaceae</taxon>
        <taxon>Lelliottia</taxon>
    </lineage>
</organism>
<dbReference type="RefSeq" id="WP_285149766.1">
    <property type="nucleotide sequence ID" value="NZ_JASSOM010000003.1"/>
</dbReference>
<evidence type="ECO:0000259" key="5">
    <source>
        <dbReference type="PROSITE" id="PS50830"/>
    </source>
</evidence>
<dbReference type="GO" id="GO:0004519">
    <property type="term" value="F:endonuclease activity"/>
    <property type="evidence" value="ECO:0007669"/>
    <property type="project" value="UniProtKB-KW"/>
</dbReference>
<dbReference type="Gene3D" id="2.40.50.90">
    <property type="match status" value="1"/>
</dbReference>
<dbReference type="EMBL" id="JASSOM010000003">
    <property type="protein sequence ID" value="MDK9361969.1"/>
    <property type="molecule type" value="Genomic_DNA"/>
</dbReference>
<feature type="compositionally biased region" description="Basic and acidic residues" evidence="4">
    <location>
        <begin position="113"/>
        <end position="127"/>
    </location>
</feature>
<dbReference type="PANTHER" id="PTHR12302:SF3">
    <property type="entry name" value="SERINE_THREONINE-PROTEIN KINASE 31"/>
    <property type="match status" value="1"/>
</dbReference>
<dbReference type="Proteomes" id="UP001223214">
    <property type="component" value="Unassembled WGS sequence"/>
</dbReference>
<sequence>MRVRLYGIDAPESKQAWGQKSKQALSTAVAGKTVKVVNHGPDVYGRELGTIWLDGYDINASMVDSGLAWVYRFQDEAVVPSYIKFDTGAKNASIGLWSDKSPIPPWEWRQINKKTEKPEKKTPRPNW</sequence>
<comment type="caution">
    <text evidence="6">The sequence shown here is derived from an EMBL/GenBank/DDBJ whole genome shotgun (WGS) entry which is preliminary data.</text>
</comment>
<proteinExistence type="predicted"/>